<dbReference type="EMBL" id="FNEJ01000009">
    <property type="protein sequence ID" value="SDI72807.1"/>
    <property type="molecule type" value="Genomic_DNA"/>
</dbReference>
<sequence length="113" mass="11709">MKTLALLAALAAAPVTAHADTLLLPKPLSGGTLHADSVDLSVYWTPVDGAAEVVAFYTDRPDATPARLALRLAEGEQVTFGLPGVTGTVYRFERAGEGVSVTSARTSTDLALN</sequence>
<feature type="chain" id="PRO_5011712868" evidence="1">
    <location>
        <begin position="20"/>
        <end position="113"/>
    </location>
</feature>
<name>A0A1G8MYC3_9RHOB</name>
<dbReference type="AlphaFoldDB" id="A0A1G8MYC3"/>
<gene>
    <name evidence="2" type="ORF">SAMN04487993_100933</name>
</gene>
<keyword evidence="1" id="KW-0732">Signal</keyword>
<dbReference type="OrthoDB" id="7859688at2"/>
<evidence type="ECO:0000313" key="2">
    <source>
        <dbReference type="EMBL" id="SDI72807.1"/>
    </source>
</evidence>
<protein>
    <submittedName>
        <fullName evidence="2">Uncharacterized protein</fullName>
    </submittedName>
</protein>
<dbReference type="Proteomes" id="UP000199093">
    <property type="component" value="Unassembled WGS sequence"/>
</dbReference>
<reference evidence="2 3" key="1">
    <citation type="submission" date="2016-10" db="EMBL/GenBank/DDBJ databases">
        <authorList>
            <person name="de Groot N.N."/>
        </authorList>
    </citation>
    <scope>NUCLEOTIDE SEQUENCE [LARGE SCALE GENOMIC DNA]</scope>
    <source>
        <strain evidence="2 3">DSM 26424</strain>
    </source>
</reference>
<evidence type="ECO:0000256" key="1">
    <source>
        <dbReference type="SAM" id="SignalP"/>
    </source>
</evidence>
<dbReference type="STRING" id="555512.SAMN04487993_100933"/>
<proteinExistence type="predicted"/>
<evidence type="ECO:0000313" key="3">
    <source>
        <dbReference type="Proteomes" id="UP000199093"/>
    </source>
</evidence>
<accession>A0A1G8MYC3</accession>
<organism evidence="2 3">
    <name type="scientific">Salipiger marinus</name>
    <dbReference type="NCBI Taxonomy" id="555512"/>
    <lineage>
        <taxon>Bacteria</taxon>
        <taxon>Pseudomonadati</taxon>
        <taxon>Pseudomonadota</taxon>
        <taxon>Alphaproteobacteria</taxon>
        <taxon>Rhodobacterales</taxon>
        <taxon>Roseobacteraceae</taxon>
        <taxon>Salipiger</taxon>
    </lineage>
</organism>
<dbReference type="RefSeq" id="WP_089847103.1">
    <property type="nucleotide sequence ID" value="NZ_FNEJ01000009.1"/>
</dbReference>
<feature type="signal peptide" evidence="1">
    <location>
        <begin position="1"/>
        <end position="19"/>
    </location>
</feature>
<keyword evidence="3" id="KW-1185">Reference proteome</keyword>